<gene>
    <name evidence="2" type="ORF">EHJ13_18235</name>
</gene>
<organism evidence="2 3">
    <name type="scientific">Cronobacter dublinensis</name>
    <dbReference type="NCBI Taxonomy" id="413497"/>
    <lineage>
        <taxon>Bacteria</taxon>
        <taxon>Pseudomonadati</taxon>
        <taxon>Pseudomonadota</taxon>
        <taxon>Gammaproteobacteria</taxon>
        <taxon>Enterobacterales</taxon>
        <taxon>Enterobacteriaceae</taxon>
        <taxon>Cronobacter</taxon>
    </lineage>
</organism>
<feature type="domain" description="Sulfatase-modifying factor enzyme-like" evidence="1">
    <location>
        <begin position="35"/>
        <end position="257"/>
    </location>
</feature>
<dbReference type="SUPFAM" id="SSF56436">
    <property type="entry name" value="C-type lectin-like"/>
    <property type="match status" value="1"/>
</dbReference>
<proteinExistence type="predicted"/>
<sequence>MSVLLLTACDKPESSKNDKKVSQTELNDFIKNIKTNLVYVEGGDFEMGDFGEKLYGGQIDPYPDSKPLHRVELTSYSMSKFKISNRDYHLFLDYQHRPVRIVSDALKDKWTEYNSTPETPARIDWYEAADYCAWLGKMTGLSFSLPTEAQWEYAARSRGQFMVLPTNTGKADIEFHSGGKDRGINISTSYDRKLFARKNGTHLEELSSVPGDTYPPNPIGIYDMTGNGFEWVNDWYDPDYYKNSPHKDPKGPEKPGFKYKGKGYQKVVRSSDTYNGIIGSTVGRTFRSPRAPKDSFILPNQTARCVVNSPNPVEH</sequence>
<protein>
    <submittedName>
        <fullName evidence="2">Formylglycine-generating enzyme family protein</fullName>
    </submittedName>
</protein>
<dbReference type="Pfam" id="PF03781">
    <property type="entry name" value="FGE-sulfatase"/>
    <property type="match status" value="1"/>
</dbReference>
<accession>A0A9Q4T8K0</accession>
<dbReference type="InterPro" id="IPR005532">
    <property type="entry name" value="SUMF_dom"/>
</dbReference>
<dbReference type="InterPro" id="IPR016187">
    <property type="entry name" value="CTDL_fold"/>
</dbReference>
<dbReference type="GO" id="GO:0120147">
    <property type="term" value="F:formylglycine-generating oxidase activity"/>
    <property type="evidence" value="ECO:0007669"/>
    <property type="project" value="TreeGrafter"/>
</dbReference>
<dbReference type="Gene3D" id="3.90.1580.10">
    <property type="entry name" value="paralog of FGE (formylglycine-generating enzyme)"/>
    <property type="match status" value="1"/>
</dbReference>
<dbReference type="PANTHER" id="PTHR23150:SF19">
    <property type="entry name" value="FORMYLGLYCINE-GENERATING ENZYME"/>
    <property type="match status" value="1"/>
</dbReference>
<evidence type="ECO:0000259" key="1">
    <source>
        <dbReference type="Pfam" id="PF03781"/>
    </source>
</evidence>
<comment type="caution">
    <text evidence="2">The sequence shown here is derived from an EMBL/GenBank/DDBJ whole genome shotgun (WGS) entry which is preliminary data.</text>
</comment>
<name>A0A9Q4T8K0_9ENTR</name>
<evidence type="ECO:0000313" key="2">
    <source>
        <dbReference type="EMBL" id="NCH89356.1"/>
    </source>
</evidence>
<dbReference type="Proteomes" id="UP000778262">
    <property type="component" value="Unassembled WGS sequence"/>
</dbReference>
<evidence type="ECO:0000313" key="3">
    <source>
        <dbReference type="Proteomes" id="UP000778262"/>
    </source>
</evidence>
<dbReference type="InterPro" id="IPR051043">
    <property type="entry name" value="Sulfatase_Mod_Factor_Kinase"/>
</dbReference>
<dbReference type="InterPro" id="IPR042095">
    <property type="entry name" value="SUMF_sf"/>
</dbReference>
<dbReference type="AlphaFoldDB" id="A0A9Q4T8K0"/>
<dbReference type="EMBL" id="RPBY01000007">
    <property type="protein sequence ID" value="NCH89356.1"/>
    <property type="molecule type" value="Genomic_DNA"/>
</dbReference>
<dbReference type="PANTHER" id="PTHR23150">
    <property type="entry name" value="SULFATASE MODIFYING FACTOR 1, 2"/>
    <property type="match status" value="1"/>
</dbReference>
<reference evidence="2" key="1">
    <citation type="submission" date="2018-11" db="EMBL/GenBank/DDBJ databases">
        <title>Genomics analysis of Putative Virulence Factors on Adhesion and Cytotoxicity for Cronobacter spp.</title>
        <authorList>
            <person name="Cui J."/>
        </authorList>
    </citation>
    <scope>NUCLEOTIDE SEQUENCE</scope>
    <source>
        <strain evidence="2">SD69</strain>
    </source>
</reference>